<comment type="caution">
    <text evidence="1">The sequence shown here is derived from an EMBL/GenBank/DDBJ whole genome shotgun (WGS) entry which is preliminary data.</text>
</comment>
<evidence type="ECO:0000313" key="1">
    <source>
        <dbReference type="EMBL" id="KAI0044253.1"/>
    </source>
</evidence>
<keyword evidence="2" id="KW-1185">Reference proteome</keyword>
<name>A0ACB8RJF6_9AGAM</name>
<gene>
    <name evidence="1" type="ORF">FA95DRAFT_293108</name>
</gene>
<reference evidence="1" key="2">
    <citation type="journal article" date="2022" name="New Phytol.">
        <title>Evolutionary transition to the ectomycorrhizal habit in the genomes of a hyperdiverse lineage of mushroom-forming fungi.</title>
        <authorList>
            <person name="Looney B."/>
            <person name="Miyauchi S."/>
            <person name="Morin E."/>
            <person name="Drula E."/>
            <person name="Courty P.E."/>
            <person name="Kohler A."/>
            <person name="Kuo A."/>
            <person name="LaButti K."/>
            <person name="Pangilinan J."/>
            <person name="Lipzen A."/>
            <person name="Riley R."/>
            <person name="Andreopoulos W."/>
            <person name="He G."/>
            <person name="Johnson J."/>
            <person name="Nolan M."/>
            <person name="Tritt A."/>
            <person name="Barry K.W."/>
            <person name="Grigoriev I.V."/>
            <person name="Nagy L.G."/>
            <person name="Hibbett D."/>
            <person name="Henrissat B."/>
            <person name="Matheny P.B."/>
            <person name="Labbe J."/>
            <person name="Martin F.M."/>
        </authorList>
    </citation>
    <scope>NUCLEOTIDE SEQUENCE</scope>
    <source>
        <strain evidence="1">FP105234-sp</strain>
    </source>
</reference>
<sequence length="231" mass="24885">MLPRRLISTVAPVLSLSTVKRTRVGAMLATHGPRYPPSSSPNLHFLWQHANTTPCQQLHSHTLPCALRSSVGIRGCSPACKLQVADIRVPDYHPNPSRLSVAALFAGSCVLTSPTLVKRADPQGIDVSRYQGSINWNTGTVKANGVAFAYIKATEGTTHTDPNFSANCVGATNAGLIRGGRPDTSTGAAQAKFFPGFLASPAVLDAHNETRSRRWLVERPHRHLWNFECGG</sequence>
<accession>A0ACB8RJF6</accession>
<evidence type="ECO:0000313" key="2">
    <source>
        <dbReference type="Proteomes" id="UP000814033"/>
    </source>
</evidence>
<proteinExistence type="predicted"/>
<dbReference type="EMBL" id="MU275989">
    <property type="protein sequence ID" value="KAI0044253.1"/>
    <property type="molecule type" value="Genomic_DNA"/>
</dbReference>
<keyword evidence="1" id="KW-0378">Hydrolase</keyword>
<protein>
    <submittedName>
        <fullName evidence="1">Glycoside hydrolase family 25 protein</fullName>
    </submittedName>
</protein>
<dbReference type="Proteomes" id="UP000814033">
    <property type="component" value="Unassembled WGS sequence"/>
</dbReference>
<reference evidence="1" key="1">
    <citation type="submission" date="2021-02" db="EMBL/GenBank/DDBJ databases">
        <authorList>
            <consortium name="DOE Joint Genome Institute"/>
            <person name="Ahrendt S."/>
            <person name="Looney B.P."/>
            <person name="Miyauchi S."/>
            <person name="Morin E."/>
            <person name="Drula E."/>
            <person name="Courty P.E."/>
            <person name="Chicoki N."/>
            <person name="Fauchery L."/>
            <person name="Kohler A."/>
            <person name="Kuo A."/>
            <person name="Labutti K."/>
            <person name="Pangilinan J."/>
            <person name="Lipzen A."/>
            <person name="Riley R."/>
            <person name="Andreopoulos W."/>
            <person name="He G."/>
            <person name="Johnson J."/>
            <person name="Barry K.W."/>
            <person name="Grigoriev I.V."/>
            <person name="Nagy L."/>
            <person name="Hibbett D."/>
            <person name="Henrissat B."/>
            <person name="Matheny P.B."/>
            <person name="Labbe J."/>
            <person name="Martin F."/>
        </authorList>
    </citation>
    <scope>NUCLEOTIDE SEQUENCE</scope>
    <source>
        <strain evidence="1">FP105234-sp</strain>
    </source>
</reference>
<organism evidence="1 2">
    <name type="scientific">Auriscalpium vulgare</name>
    <dbReference type="NCBI Taxonomy" id="40419"/>
    <lineage>
        <taxon>Eukaryota</taxon>
        <taxon>Fungi</taxon>
        <taxon>Dikarya</taxon>
        <taxon>Basidiomycota</taxon>
        <taxon>Agaricomycotina</taxon>
        <taxon>Agaricomycetes</taxon>
        <taxon>Russulales</taxon>
        <taxon>Auriscalpiaceae</taxon>
        <taxon>Auriscalpium</taxon>
    </lineage>
</organism>